<reference evidence="2" key="1">
    <citation type="submission" date="2017-03" db="EMBL/GenBank/DDBJ databases">
        <authorList>
            <person name="Monnet C."/>
        </authorList>
    </citation>
    <scope>NUCLEOTIDE SEQUENCE [LARGE SCALE GENOMIC DNA]</scope>
    <source>
        <strain evidence="2">ATCC 49514</strain>
    </source>
</reference>
<evidence type="ECO:0000313" key="2">
    <source>
        <dbReference type="Proteomes" id="UP000234382"/>
    </source>
</evidence>
<proteinExistence type="predicted"/>
<keyword evidence="2" id="KW-1185">Reference proteome</keyword>
<name>A0A2H1K9Y5_9MICO</name>
<dbReference type="Proteomes" id="UP000234382">
    <property type="component" value="Unassembled WGS sequence"/>
</dbReference>
<dbReference type="AlphaFoldDB" id="A0A2H1K9Y5"/>
<evidence type="ECO:0000313" key="1">
    <source>
        <dbReference type="EMBL" id="SMX96374.1"/>
    </source>
</evidence>
<sequence length="95" mass="11469">MREIRFFLDWGPKYPIWETGTDKYAMEPSDYGLTLELDKALRSYVDFWNEHFIETDDSFEWDSSENKKAFDAEGDRLIRWLQDEVKGIAHVRDER</sequence>
<protein>
    <submittedName>
        <fullName evidence="1">Uncharacterized protein</fullName>
    </submittedName>
</protein>
<organism evidence="1 2">
    <name type="scientific">Brevibacterium iodinum ATCC 49514</name>
    <dbReference type="NCBI Taxonomy" id="1255616"/>
    <lineage>
        <taxon>Bacteria</taxon>
        <taxon>Bacillati</taxon>
        <taxon>Actinomycetota</taxon>
        <taxon>Actinomycetes</taxon>
        <taxon>Micrococcales</taxon>
        <taxon>Brevibacteriaceae</taxon>
        <taxon>Brevibacterium</taxon>
    </lineage>
</organism>
<accession>A0A2H1K9Y5</accession>
<dbReference type="EMBL" id="FXYX01000025">
    <property type="protein sequence ID" value="SMX96374.1"/>
    <property type="molecule type" value="Genomic_DNA"/>
</dbReference>
<gene>
    <name evidence="1" type="ORF">BI49514_02829</name>
</gene>